<accession>X6M4Y3</accession>
<dbReference type="InterPro" id="IPR027417">
    <property type="entry name" value="P-loop_NTPase"/>
</dbReference>
<feature type="non-terminal residue" evidence="5">
    <location>
        <position position="191"/>
    </location>
</feature>
<keyword evidence="4" id="KW-0472">Membrane</keyword>
<evidence type="ECO:0000313" key="6">
    <source>
        <dbReference type="Proteomes" id="UP000023152"/>
    </source>
</evidence>
<dbReference type="GO" id="GO:0003924">
    <property type="term" value="F:GTPase activity"/>
    <property type="evidence" value="ECO:0007669"/>
    <property type="project" value="InterPro"/>
</dbReference>
<keyword evidence="4" id="KW-1133">Transmembrane helix</keyword>
<comment type="caution">
    <text evidence="5">The sequence shown here is derived from an EMBL/GenBank/DDBJ whole genome shotgun (WGS) entry which is preliminary data.</text>
</comment>
<dbReference type="PANTHER" id="PTHR47981">
    <property type="entry name" value="RAB FAMILY"/>
    <property type="match status" value="1"/>
</dbReference>
<dbReference type="Proteomes" id="UP000023152">
    <property type="component" value="Unassembled WGS sequence"/>
</dbReference>
<protein>
    <submittedName>
        <fullName evidence="5">Uncharacterized protein</fullName>
    </submittedName>
</protein>
<reference evidence="5 6" key="1">
    <citation type="journal article" date="2013" name="Curr. Biol.">
        <title>The Genome of the Foraminiferan Reticulomyxa filosa.</title>
        <authorList>
            <person name="Glockner G."/>
            <person name="Hulsmann N."/>
            <person name="Schleicher M."/>
            <person name="Noegel A.A."/>
            <person name="Eichinger L."/>
            <person name="Gallinger C."/>
            <person name="Pawlowski J."/>
            <person name="Sierra R."/>
            <person name="Euteneuer U."/>
            <person name="Pillet L."/>
            <person name="Moustafa A."/>
            <person name="Platzer M."/>
            <person name="Groth M."/>
            <person name="Szafranski K."/>
            <person name="Schliwa M."/>
        </authorList>
    </citation>
    <scope>NUCLEOTIDE SEQUENCE [LARGE SCALE GENOMIC DNA]</scope>
</reference>
<evidence type="ECO:0000256" key="1">
    <source>
        <dbReference type="ARBA" id="ARBA00006270"/>
    </source>
</evidence>
<name>X6M4Y3_RETFI</name>
<keyword evidence="2" id="KW-0547">Nucleotide-binding</keyword>
<dbReference type="GO" id="GO:0005525">
    <property type="term" value="F:GTP binding"/>
    <property type="evidence" value="ECO:0007669"/>
    <property type="project" value="UniProtKB-KW"/>
</dbReference>
<dbReference type="PANTHER" id="PTHR47981:SF20">
    <property type="entry name" value="RAS-RELATED PROTEIN RAB-7A"/>
    <property type="match status" value="1"/>
</dbReference>
<evidence type="ECO:0000313" key="5">
    <source>
        <dbReference type="EMBL" id="ETO08522.1"/>
    </source>
</evidence>
<dbReference type="PROSITE" id="PS51419">
    <property type="entry name" value="RAB"/>
    <property type="match status" value="1"/>
</dbReference>
<keyword evidence="6" id="KW-1185">Reference proteome</keyword>
<evidence type="ECO:0000256" key="2">
    <source>
        <dbReference type="ARBA" id="ARBA00022741"/>
    </source>
</evidence>
<dbReference type="EMBL" id="ASPP01024907">
    <property type="protein sequence ID" value="ETO08522.1"/>
    <property type="molecule type" value="Genomic_DNA"/>
</dbReference>
<proteinExistence type="inferred from homology"/>
<evidence type="ECO:0000256" key="3">
    <source>
        <dbReference type="ARBA" id="ARBA00023134"/>
    </source>
</evidence>
<dbReference type="AlphaFoldDB" id="X6M4Y3"/>
<dbReference type="Gene3D" id="3.40.50.300">
    <property type="entry name" value="P-loop containing nucleotide triphosphate hydrolases"/>
    <property type="match status" value="1"/>
</dbReference>
<gene>
    <name evidence="5" type="ORF">RFI_28863</name>
</gene>
<organism evidence="5 6">
    <name type="scientific">Reticulomyxa filosa</name>
    <dbReference type="NCBI Taxonomy" id="46433"/>
    <lineage>
        <taxon>Eukaryota</taxon>
        <taxon>Sar</taxon>
        <taxon>Rhizaria</taxon>
        <taxon>Retaria</taxon>
        <taxon>Foraminifera</taxon>
        <taxon>Monothalamids</taxon>
        <taxon>Reticulomyxidae</taxon>
        <taxon>Reticulomyxa</taxon>
    </lineage>
</organism>
<dbReference type="Pfam" id="PF00071">
    <property type="entry name" value="Ras"/>
    <property type="match status" value="1"/>
</dbReference>
<dbReference type="InterPro" id="IPR001806">
    <property type="entry name" value="Small_GTPase"/>
</dbReference>
<evidence type="ECO:0000256" key="4">
    <source>
        <dbReference type="SAM" id="Phobius"/>
    </source>
</evidence>
<dbReference type="SMART" id="SM00175">
    <property type="entry name" value="RAB"/>
    <property type="match status" value="1"/>
</dbReference>
<sequence>MFHQNVKKQVSINDVTIRLNVSLSAYYFFFFVHKLYETKKFQFLRRKDRFEQLSLYGFPNACILVYDIADLKSFNEMETLHNDILEILVPEHPEKFPFLLCGNKNDLNPEGRVVSVQQGMILAQKYRMAFYETSRFDKTNIDLAVNHFAAIASGIDTLDIEMVVKRWTRTYKLRRFGWIEEFEDIIGEYLG</sequence>
<dbReference type="SMART" id="SM00173">
    <property type="entry name" value="RAS"/>
    <property type="match status" value="1"/>
</dbReference>
<dbReference type="SUPFAM" id="SSF52540">
    <property type="entry name" value="P-loop containing nucleoside triphosphate hydrolases"/>
    <property type="match status" value="1"/>
</dbReference>
<keyword evidence="3" id="KW-0342">GTP-binding</keyword>
<keyword evidence="4" id="KW-0812">Transmembrane</keyword>
<feature type="transmembrane region" description="Helical" evidence="4">
    <location>
        <begin position="15"/>
        <end position="36"/>
    </location>
</feature>
<comment type="similarity">
    <text evidence="1">Belongs to the small GTPase superfamily. Rab family.</text>
</comment>
<dbReference type="OrthoDB" id="18798at2759"/>
<dbReference type="PROSITE" id="PS51421">
    <property type="entry name" value="RAS"/>
    <property type="match status" value="1"/>
</dbReference>